<reference evidence="2" key="1">
    <citation type="journal article" date="2019" name="Int. J. Syst. Evol. Microbiol.">
        <title>The Global Catalogue of Microorganisms (GCM) 10K type strain sequencing project: providing services to taxonomists for standard genome sequencing and annotation.</title>
        <authorList>
            <consortium name="The Broad Institute Genomics Platform"/>
            <consortium name="The Broad Institute Genome Sequencing Center for Infectious Disease"/>
            <person name="Wu L."/>
            <person name="Ma J."/>
        </authorList>
    </citation>
    <scope>NUCLEOTIDE SEQUENCE [LARGE SCALE GENOMIC DNA]</scope>
    <source>
        <strain evidence="2">KCTC 42473</strain>
    </source>
</reference>
<name>A0ABV7TYS5_9RHOB</name>
<comment type="caution">
    <text evidence="1">The sequence shown here is derived from an EMBL/GenBank/DDBJ whole genome shotgun (WGS) entry which is preliminary data.</text>
</comment>
<keyword evidence="2" id="KW-1185">Reference proteome</keyword>
<organism evidence="1 2">
    <name type="scientific">Paracoccus angustae</name>
    <dbReference type="NCBI Taxonomy" id="1671480"/>
    <lineage>
        <taxon>Bacteria</taxon>
        <taxon>Pseudomonadati</taxon>
        <taxon>Pseudomonadota</taxon>
        <taxon>Alphaproteobacteria</taxon>
        <taxon>Rhodobacterales</taxon>
        <taxon>Paracoccaceae</taxon>
        <taxon>Paracoccus</taxon>
    </lineage>
</organism>
<proteinExistence type="predicted"/>
<dbReference type="EMBL" id="JBHRXY010000001">
    <property type="protein sequence ID" value="MFC3627930.1"/>
    <property type="molecule type" value="Genomic_DNA"/>
</dbReference>
<dbReference type="RefSeq" id="WP_377758336.1">
    <property type="nucleotide sequence ID" value="NZ_JBHRXY010000001.1"/>
</dbReference>
<dbReference type="Proteomes" id="UP001595539">
    <property type="component" value="Unassembled WGS sequence"/>
</dbReference>
<evidence type="ECO:0000313" key="2">
    <source>
        <dbReference type="Proteomes" id="UP001595539"/>
    </source>
</evidence>
<sequence length="46" mass="5096">MAQNTSQPLSLGARKLQAQADAVLDQMFGYFTREEAPREAEARRAA</sequence>
<accession>A0ABV7TYS5</accession>
<gene>
    <name evidence="1" type="ORF">ACFOM8_00555</name>
</gene>
<protein>
    <submittedName>
        <fullName evidence="1">Uncharacterized protein</fullName>
    </submittedName>
</protein>
<evidence type="ECO:0000313" key="1">
    <source>
        <dbReference type="EMBL" id="MFC3627930.1"/>
    </source>
</evidence>